<dbReference type="InterPro" id="IPR055261">
    <property type="entry name" value="PI_transfer_N"/>
</dbReference>
<evidence type="ECO:0000259" key="1">
    <source>
        <dbReference type="Pfam" id="PF02121"/>
    </source>
</evidence>
<dbReference type="PANTHER" id="PTHR10658">
    <property type="entry name" value="PHOSPHATIDYLINOSITOL TRANSFER PROTEIN"/>
    <property type="match status" value="1"/>
</dbReference>
<dbReference type="GO" id="GO:0031210">
    <property type="term" value="F:phosphatidylcholine binding"/>
    <property type="evidence" value="ECO:0007669"/>
    <property type="project" value="TreeGrafter"/>
</dbReference>
<keyword evidence="3" id="KW-1185">Reference proteome</keyword>
<accession>A0AAV4JKR1</accession>
<name>A0AAV4JKR1_9GAST</name>
<sequence>MLDFTEEHIVREFKLPRLMQKLAPKGVWALGEHSWNVFPYCRTIVTNPLYMKDNFYAVIDSYYAADNGTSDN</sequence>
<dbReference type="SUPFAM" id="SSF55961">
    <property type="entry name" value="Bet v1-like"/>
    <property type="match status" value="1"/>
</dbReference>
<dbReference type="Proteomes" id="UP000762676">
    <property type="component" value="Unassembled WGS sequence"/>
</dbReference>
<dbReference type="Pfam" id="PF02121">
    <property type="entry name" value="IP_trans"/>
    <property type="match status" value="1"/>
</dbReference>
<dbReference type="InterPro" id="IPR001666">
    <property type="entry name" value="PI_transfer"/>
</dbReference>
<comment type="caution">
    <text evidence="2">The sequence shown here is derived from an EMBL/GenBank/DDBJ whole genome shotgun (WGS) entry which is preliminary data.</text>
</comment>
<dbReference type="GO" id="GO:0035091">
    <property type="term" value="F:phosphatidylinositol binding"/>
    <property type="evidence" value="ECO:0007669"/>
    <property type="project" value="TreeGrafter"/>
</dbReference>
<feature type="domain" description="Phosphatidylinositol transfer protein N-terminal" evidence="1">
    <location>
        <begin position="4"/>
        <end position="72"/>
    </location>
</feature>
<dbReference type="PANTHER" id="PTHR10658:SF11">
    <property type="entry name" value="VIBRATOR, ISOFORM B"/>
    <property type="match status" value="1"/>
</dbReference>
<protein>
    <submittedName>
        <fullName evidence="2">Phosphatidylinositol transfer protein beta isoform</fullName>
    </submittedName>
</protein>
<evidence type="ECO:0000313" key="2">
    <source>
        <dbReference type="EMBL" id="GFS22855.1"/>
    </source>
</evidence>
<dbReference type="EMBL" id="BMAT01003282">
    <property type="protein sequence ID" value="GFS22855.1"/>
    <property type="molecule type" value="Genomic_DNA"/>
</dbReference>
<dbReference type="Gene3D" id="3.30.530.20">
    <property type="match status" value="1"/>
</dbReference>
<evidence type="ECO:0000313" key="3">
    <source>
        <dbReference type="Proteomes" id="UP000762676"/>
    </source>
</evidence>
<dbReference type="AlphaFoldDB" id="A0AAV4JKR1"/>
<reference evidence="2 3" key="1">
    <citation type="journal article" date="2021" name="Elife">
        <title>Chloroplast acquisition without the gene transfer in kleptoplastic sea slugs, Plakobranchus ocellatus.</title>
        <authorList>
            <person name="Maeda T."/>
            <person name="Takahashi S."/>
            <person name="Yoshida T."/>
            <person name="Shimamura S."/>
            <person name="Takaki Y."/>
            <person name="Nagai Y."/>
            <person name="Toyoda A."/>
            <person name="Suzuki Y."/>
            <person name="Arimoto A."/>
            <person name="Ishii H."/>
            <person name="Satoh N."/>
            <person name="Nishiyama T."/>
            <person name="Hasebe M."/>
            <person name="Maruyama T."/>
            <person name="Minagawa J."/>
            <person name="Obokata J."/>
            <person name="Shigenobu S."/>
        </authorList>
    </citation>
    <scope>NUCLEOTIDE SEQUENCE [LARGE SCALE GENOMIC DNA]</scope>
</reference>
<gene>
    <name evidence="2" type="ORF">ElyMa_001625600</name>
</gene>
<dbReference type="InterPro" id="IPR023393">
    <property type="entry name" value="START-like_dom_sf"/>
</dbReference>
<dbReference type="GO" id="GO:0008526">
    <property type="term" value="F:phosphatidylinositol transfer activity"/>
    <property type="evidence" value="ECO:0007669"/>
    <property type="project" value="TreeGrafter"/>
</dbReference>
<dbReference type="GO" id="GO:0005737">
    <property type="term" value="C:cytoplasm"/>
    <property type="evidence" value="ECO:0007669"/>
    <property type="project" value="TreeGrafter"/>
</dbReference>
<feature type="non-terminal residue" evidence="2">
    <location>
        <position position="72"/>
    </location>
</feature>
<dbReference type="GO" id="GO:0008525">
    <property type="term" value="F:phosphatidylcholine transporter activity"/>
    <property type="evidence" value="ECO:0007669"/>
    <property type="project" value="TreeGrafter"/>
</dbReference>
<proteinExistence type="predicted"/>
<organism evidence="2 3">
    <name type="scientific">Elysia marginata</name>
    <dbReference type="NCBI Taxonomy" id="1093978"/>
    <lineage>
        <taxon>Eukaryota</taxon>
        <taxon>Metazoa</taxon>
        <taxon>Spiralia</taxon>
        <taxon>Lophotrochozoa</taxon>
        <taxon>Mollusca</taxon>
        <taxon>Gastropoda</taxon>
        <taxon>Heterobranchia</taxon>
        <taxon>Euthyneura</taxon>
        <taxon>Panpulmonata</taxon>
        <taxon>Sacoglossa</taxon>
        <taxon>Placobranchoidea</taxon>
        <taxon>Plakobranchidae</taxon>
        <taxon>Elysia</taxon>
    </lineage>
</organism>